<dbReference type="Pfam" id="PF25023">
    <property type="entry name" value="TEN_YD-shell"/>
    <property type="match status" value="1"/>
</dbReference>
<accession>A0A0C5VDA6</accession>
<dbReference type="AlphaFoldDB" id="A0A0C5VDA6"/>
<dbReference type="RefSeq" id="WP_044615338.1">
    <property type="nucleotide sequence ID" value="NZ_CP007142.1"/>
</dbReference>
<dbReference type="PANTHER" id="PTHR32305">
    <property type="match status" value="1"/>
</dbReference>
<reference evidence="5 6" key="1">
    <citation type="submission" date="2014-01" db="EMBL/GenBank/DDBJ databases">
        <title>Full genme sequencing of cellulolytic bacterium Gynuella sunshinyii YC6258T gen. nov., sp. nov.</title>
        <authorList>
            <person name="Khan H."/>
            <person name="Chung E.J."/>
            <person name="Chung Y.R."/>
        </authorList>
    </citation>
    <scope>NUCLEOTIDE SEQUENCE [LARGE SCALE GENOMIC DNA]</scope>
    <source>
        <strain evidence="5 6">YC6258</strain>
    </source>
</reference>
<evidence type="ECO:0000313" key="6">
    <source>
        <dbReference type="Proteomes" id="UP000032266"/>
    </source>
</evidence>
<evidence type="ECO:0000259" key="4">
    <source>
        <dbReference type="Pfam" id="PF25023"/>
    </source>
</evidence>
<evidence type="ECO:0000256" key="1">
    <source>
        <dbReference type="ARBA" id="ARBA00022737"/>
    </source>
</evidence>
<dbReference type="InterPro" id="IPR050708">
    <property type="entry name" value="T6SS_VgrG/RHS"/>
</dbReference>
<feature type="domain" description="Tlde1" evidence="3">
    <location>
        <begin position="329"/>
        <end position="392"/>
    </location>
</feature>
<dbReference type="Proteomes" id="UP000032266">
    <property type="component" value="Chromosome"/>
</dbReference>
<dbReference type="KEGG" id="gsn:YC6258_00154"/>
<feature type="compositionally biased region" description="Polar residues" evidence="2">
    <location>
        <begin position="66"/>
        <end position="75"/>
    </location>
</feature>
<dbReference type="InterPro" id="IPR022385">
    <property type="entry name" value="Rhs_assc_core"/>
</dbReference>
<dbReference type="NCBIfam" id="TIGR03696">
    <property type="entry name" value="Rhs_assc_core"/>
    <property type="match status" value="1"/>
</dbReference>
<protein>
    <submittedName>
        <fullName evidence="5">Rhs family protein</fullName>
    </submittedName>
</protein>
<dbReference type="Pfam" id="PF10908">
    <property type="entry name" value="Tlde1_dom"/>
    <property type="match status" value="1"/>
</dbReference>
<evidence type="ECO:0000313" key="5">
    <source>
        <dbReference type="EMBL" id="AJQ92206.1"/>
    </source>
</evidence>
<evidence type="ECO:0000256" key="2">
    <source>
        <dbReference type="SAM" id="MobiDB-lite"/>
    </source>
</evidence>
<sequence length="438" mass="48844">MIDANGPYGDYQYRYDAVGNRTERLINQSRQLTTETYTYAEQANQLLKVDSTTTASSANSTHSDTRNFQYSESGQLLQDQNNTRTLNLVYGNDQRLQHIDNSDTGVQADYTYNPQGQRVRKILTDNTGTVLGTTLYNYDLAGHLIAETDENGTPIREYLYLGEQAIAMKVSGNRLYYVHNDHLGTPRILTDADQNKVWEIQTTPFGEISEEITAGITNIKGFPGQYRDEETGYVDNWHRTYDPSIGRYLQSDPIGLAGGLNTYGYALQNPLSYTDSAGLKVLASLNTSTQTLTVTDLSTGQTISGSAFTGGHTNADGTATSPGNFPEIPASPGTYYIVDNPNPQHGHEDWYGLFKSDDRIDDYFFGDGRQRSGVRLHKGNLSYGCVTINARGDDADEYWEQLRRMIGSTYTTPLDFRKGPHWWNGTGTTTNYGTLIVW</sequence>
<dbReference type="Gene3D" id="2.180.10.10">
    <property type="entry name" value="RHS repeat-associated core"/>
    <property type="match status" value="1"/>
</dbReference>
<dbReference type="PRINTS" id="PR00394">
    <property type="entry name" value="RHSPROTEIN"/>
</dbReference>
<keyword evidence="6" id="KW-1185">Reference proteome</keyword>
<organism evidence="5 6">
    <name type="scientific">Gynuella sunshinyii YC6258</name>
    <dbReference type="NCBI Taxonomy" id="1445510"/>
    <lineage>
        <taxon>Bacteria</taxon>
        <taxon>Pseudomonadati</taxon>
        <taxon>Pseudomonadota</taxon>
        <taxon>Gammaproteobacteria</taxon>
        <taxon>Oceanospirillales</taxon>
        <taxon>Saccharospirillaceae</taxon>
        <taxon>Gynuella</taxon>
    </lineage>
</organism>
<dbReference type="InterPro" id="IPR056823">
    <property type="entry name" value="TEN-like_YD-shell"/>
</dbReference>
<proteinExistence type="predicted"/>
<dbReference type="OrthoDB" id="9815414at2"/>
<evidence type="ECO:0000259" key="3">
    <source>
        <dbReference type="Pfam" id="PF10908"/>
    </source>
</evidence>
<dbReference type="STRING" id="1445510.YC6258_00154"/>
<feature type="region of interest" description="Disordered" evidence="2">
    <location>
        <begin position="54"/>
        <end position="75"/>
    </location>
</feature>
<feature type="domain" description="Teneurin-like YD-shell" evidence="4">
    <location>
        <begin position="11"/>
        <end position="252"/>
    </location>
</feature>
<dbReference type="PANTHER" id="PTHR32305:SF15">
    <property type="entry name" value="PROTEIN RHSA-RELATED"/>
    <property type="match status" value="1"/>
</dbReference>
<dbReference type="InterPro" id="IPR021225">
    <property type="entry name" value="Tlde1_dom"/>
</dbReference>
<dbReference type="HOGENOM" id="CLU_625241_0_0_6"/>
<name>A0A0C5VDA6_9GAMM</name>
<dbReference type="EMBL" id="CP007142">
    <property type="protein sequence ID" value="AJQ92206.1"/>
    <property type="molecule type" value="Genomic_DNA"/>
</dbReference>
<keyword evidence="1" id="KW-0677">Repeat</keyword>
<gene>
    <name evidence="5" type="ORF">YC6258_00154</name>
</gene>